<accession>A0A0K9YYM5</accession>
<dbReference type="STRING" id="54915.ADS79_07620"/>
<dbReference type="OrthoDB" id="9132361at2"/>
<dbReference type="Gene3D" id="1.25.10.10">
    <property type="entry name" value="Leucine-rich Repeat Variant"/>
    <property type="match status" value="1"/>
</dbReference>
<dbReference type="InterPro" id="IPR011989">
    <property type="entry name" value="ARM-like"/>
</dbReference>
<evidence type="ECO:0000313" key="3">
    <source>
        <dbReference type="Proteomes" id="UP000036834"/>
    </source>
</evidence>
<dbReference type="InterPro" id="IPR016024">
    <property type="entry name" value="ARM-type_fold"/>
</dbReference>
<dbReference type="SUPFAM" id="SSF48371">
    <property type="entry name" value="ARM repeat"/>
    <property type="match status" value="1"/>
</dbReference>
<organism evidence="2 3">
    <name type="scientific">Brevibacillus reuszeri</name>
    <dbReference type="NCBI Taxonomy" id="54915"/>
    <lineage>
        <taxon>Bacteria</taxon>
        <taxon>Bacillati</taxon>
        <taxon>Bacillota</taxon>
        <taxon>Bacilli</taxon>
        <taxon>Bacillales</taxon>
        <taxon>Paenibacillaceae</taxon>
        <taxon>Brevibacillus</taxon>
    </lineage>
</organism>
<dbReference type="RefSeq" id="WP_049737803.1">
    <property type="nucleotide sequence ID" value="NZ_BJON01000019.1"/>
</dbReference>
<dbReference type="Proteomes" id="UP000319578">
    <property type="component" value="Unassembled WGS sequence"/>
</dbReference>
<reference evidence="1 4" key="3">
    <citation type="submission" date="2019-06" db="EMBL/GenBank/DDBJ databases">
        <title>Whole genome shotgun sequence of Brevibacillus reuszeri NBRC 15719.</title>
        <authorList>
            <person name="Hosoyama A."/>
            <person name="Uohara A."/>
            <person name="Ohji S."/>
            <person name="Ichikawa N."/>
        </authorList>
    </citation>
    <scope>NUCLEOTIDE SEQUENCE [LARGE SCALE GENOMIC DNA]</scope>
    <source>
        <strain evidence="1 4">NBRC 15719</strain>
    </source>
</reference>
<reference evidence="2" key="2">
    <citation type="submission" date="2015-07" db="EMBL/GenBank/DDBJ databases">
        <title>MeaNS - Measles Nucleotide Surveillance Program.</title>
        <authorList>
            <person name="Tran T."/>
            <person name="Druce J."/>
        </authorList>
    </citation>
    <scope>NUCLEOTIDE SEQUENCE</scope>
    <source>
        <strain evidence="2">DSM 9887</strain>
    </source>
</reference>
<evidence type="ECO:0008006" key="5">
    <source>
        <dbReference type="Google" id="ProtNLM"/>
    </source>
</evidence>
<reference evidence="3" key="1">
    <citation type="submission" date="2015-07" db="EMBL/GenBank/DDBJ databases">
        <title>Genome sequencing project for genomic taxonomy and phylogenomics of Bacillus-like bacteria.</title>
        <authorList>
            <person name="Liu B."/>
            <person name="Wang J."/>
            <person name="Zhu Y."/>
            <person name="Liu G."/>
            <person name="Chen Q."/>
            <person name="Chen Z."/>
            <person name="Lan J."/>
            <person name="Che J."/>
            <person name="Ge C."/>
            <person name="Shi H."/>
            <person name="Pan Z."/>
            <person name="Liu X."/>
        </authorList>
    </citation>
    <scope>NUCLEOTIDE SEQUENCE [LARGE SCALE GENOMIC DNA]</scope>
    <source>
        <strain evidence="3">DSM 9887</strain>
    </source>
</reference>
<evidence type="ECO:0000313" key="4">
    <source>
        <dbReference type="Proteomes" id="UP000319578"/>
    </source>
</evidence>
<dbReference type="EMBL" id="LGIQ01000005">
    <property type="protein sequence ID" value="KNB73794.1"/>
    <property type="molecule type" value="Genomic_DNA"/>
</dbReference>
<dbReference type="PATRIC" id="fig|54915.3.peg.6960"/>
<gene>
    <name evidence="2" type="ORF">ADS79_07620</name>
    <name evidence="1" type="ORF">BRE01_48460</name>
</gene>
<dbReference type="AlphaFoldDB" id="A0A0K9YYM5"/>
<dbReference type="Proteomes" id="UP000036834">
    <property type="component" value="Unassembled WGS sequence"/>
</dbReference>
<dbReference type="EMBL" id="BJON01000019">
    <property type="protein sequence ID" value="GED71144.1"/>
    <property type="molecule type" value="Genomic_DNA"/>
</dbReference>
<evidence type="ECO:0000313" key="1">
    <source>
        <dbReference type="EMBL" id="GED71144.1"/>
    </source>
</evidence>
<evidence type="ECO:0000313" key="2">
    <source>
        <dbReference type="EMBL" id="KNB73794.1"/>
    </source>
</evidence>
<name>A0A0K9YYM5_9BACL</name>
<comment type="caution">
    <text evidence="2">The sequence shown here is derived from an EMBL/GenBank/DDBJ whole genome shotgun (WGS) entry which is preliminary data.</text>
</comment>
<sequence>MITSAEEFVRLRTSKNPEEYFRAAWDDAPLDVWHEVIQNYPDMSFWVAQNKSVPVEILCILASHPEEEVRSMVASKNKLPEELQLKLASDPEFFVRQRIAYNKKATFKALQIISQDKDDELRAHVLKRISEGRYF</sequence>
<proteinExistence type="predicted"/>
<keyword evidence="4" id="KW-1185">Reference proteome</keyword>
<protein>
    <recommendedName>
        <fullName evidence="5">Leucine rich repeat variant</fullName>
    </recommendedName>
</protein>